<proteinExistence type="predicted"/>
<comment type="caution">
    <text evidence="1">The sequence shown here is derived from an EMBL/GenBank/DDBJ whole genome shotgun (WGS) entry which is preliminary data.</text>
</comment>
<evidence type="ECO:0000313" key="1">
    <source>
        <dbReference type="EMBL" id="PAQ08449.1"/>
    </source>
</evidence>
<keyword evidence="2" id="KW-1185">Reference proteome</keyword>
<name>A0A271LK08_9HYPH</name>
<accession>A0A271LK08</accession>
<dbReference type="Proteomes" id="UP000216442">
    <property type="component" value="Unassembled WGS sequence"/>
</dbReference>
<sequence>MSTRGADFLYRWISTHMPEGAIGDPVLVVTDLADSAMKASADAQGIASGDIDEEIGSVYEVIIHALQRRRGGRAD</sequence>
<reference evidence="1 2" key="1">
    <citation type="submission" date="2017-08" db="EMBL/GenBank/DDBJ databases">
        <title>Mesorhizobium wenxinae sp. nov., a novel rhizobial species isolated from root nodules of chickpea (Cicer arietinum L.).</title>
        <authorList>
            <person name="Zhang J."/>
        </authorList>
    </citation>
    <scope>NUCLEOTIDE SEQUENCE [LARGE SCALE GENOMIC DNA]</scope>
    <source>
        <strain evidence="1 2">SDW018</strain>
    </source>
</reference>
<evidence type="ECO:0000313" key="2">
    <source>
        <dbReference type="Proteomes" id="UP000216442"/>
    </source>
</evidence>
<organism evidence="1 2">
    <name type="scientific">Mesorhizobium temperatum</name>
    <dbReference type="NCBI Taxonomy" id="241416"/>
    <lineage>
        <taxon>Bacteria</taxon>
        <taxon>Pseudomonadati</taxon>
        <taxon>Pseudomonadota</taxon>
        <taxon>Alphaproteobacteria</taxon>
        <taxon>Hyphomicrobiales</taxon>
        <taxon>Phyllobacteriaceae</taxon>
        <taxon>Mesorhizobium</taxon>
    </lineage>
</organism>
<dbReference type="AlphaFoldDB" id="A0A271LK08"/>
<protein>
    <recommendedName>
        <fullName evidence="3">DUF768 domain-containing protein</fullName>
    </recommendedName>
</protein>
<dbReference type="RefSeq" id="WP_095493493.1">
    <property type="nucleotide sequence ID" value="NZ_NPKJ01000048.1"/>
</dbReference>
<dbReference type="OrthoDB" id="8099823at2"/>
<evidence type="ECO:0008006" key="3">
    <source>
        <dbReference type="Google" id="ProtNLM"/>
    </source>
</evidence>
<dbReference type="EMBL" id="NPKJ01000048">
    <property type="protein sequence ID" value="PAQ08449.1"/>
    <property type="molecule type" value="Genomic_DNA"/>
</dbReference>
<gene>
    <name evidence="1" type="ORF">CIT26_16025</name>
</gene>